<evidence type="ECO:0000256" key="6">
    <source>
        <dbReference type="ARBA" id="ARBA00022603"/>
    </source>
</evidence>
<dbReference type="GO" id="GO:0030091">
    <property type="term" value="P:protein repair"/>
    <property type="evidence" value="ECO:0007669"/>
    <property type="project" value="UniProtKB-UniRule"/>
</dbReference>
<dbReference type="NCBIfam" id="TIGR00080">
    <property type="entry name" value="pimt"/>
    <property type="match status" value="1"/>
</dbReference>
<comment type="subcellular location">
    <subcellularLocation>
        <location evidence="1">Cytoplasm</location>
    </subcellularLocation>
</comment>
<dbReference type="Proteomes" id="UP000270927">
    <property type="component" value="Unassembled WGS sequence"/>
</dbReference>
<keyword evidence="7 11" id="KW-0808">Transferase</keyword>
<dbReference type="Pfam" id="PF01135">
    <property type="entry name" value="PCMT"/>
    <property type="match status" value="1"/>
</dbReference>
<keyword evidence="5" id="KW-0963">Cytoplasm</keyword>
<evidence type="ECO:0000256" key="2">
    <source>
        <dbReference type="ARBA" id="ARBA00005369"/>
    </source>
</evidence>
<gene>
    <name evidence="11" type="primary">pcm</name>
    <name evidence="11" type="ORF">EDM02_01155</name>
</gene>
<evidence type="ECO:0000313" key="12">
    <source>
        <dbReference type="Proteomes" id="UP000270927"/>
    </source>
</evidence>
<dbReference type="PANTHER" id="PTHR11579">
    <property type="entry name" value="PROTEIN-L-ISOASPARTATE O-METHYLTRANSFERASE"/>
    <property type="match status" value="1"/>
</dbReference>
<keyword evidence="6 11" id="KW-0489">Methyltransferase</keyword>
<dbReference type="GO" id="GO:0032259">
    <property type="term" value="P:methylation"/>
    <property type="evidence" value="ECO:0007669"/>
    <property type="project" value="UniProtKB-KW"/>
</dbReference>
<dbReference type="PANTHER" id="PTHR11579:SF0">
    <property type="entry name" value="PROTEIN-L-ISOASPARTATE(D-ASPARTATE) O-METHYLTRANSFERASE"/>
    <property type="match status" value="1"/>
</dbReference>
<reference evidence="11 12" key="1">
    <citation type="submission" date="2018-09" db="EMBL/GenBank/DDBJ databases">
        <title>Comparative Genomics of Wolbachia-Cardinium Dual Endosymbiosis in a Plant-Parasitic Nematode.</title>
        <authorList>
            <person name="Brown A.M.V."/>
            <person name="Wasala S.K."/>
            <person name="Howe D.K."/>
            <person name="Peetz A.B."/>
            <person name="Zasada I.A."/>
            <person name="Denver D.R."/>
        </authorList>
    </citation>
    <scope>NUCLEOTIDE SEQUENCE [LARGE SCALE GENOMIC DNA]</scope>
    <source>
        <strain evidence="11 12">Pp_1</strain>
    </source>
</reference>
<dbReference type="InterPro" id="IPR029063">
    <property type="entry name" value="SAM-dependent_MTases_sf"/>
</dbReference>
<evidence type="ECO:0000256" key="8">
    <source>
        <dbReference type="ARBA" id="ARBA00022691"/>
    </source>
</evidence>
<evidence type="ECO:0000256" key="4">
    <source>
        <dbReference type="ARBA" id="ARBA00013346"/>
    </source>
</evidence>
<keyword evidence="12" id="KW-1185">Reference proteome</keyword>
<keyword evidence="10" id="KW-0472">Membrane</keyword>
<accession>A0A3N2QCW8</accession>
<comment type="similarity">
    <text evidence="2">Belongs to the methyltransferase superfamily. L-isoaspartyl/D-aspartyl protein methyltransferase family.</text>
</comment>
<dbReference type="InterPro" id="IPR000682">
    <property type="entry name" value="PCMT"/>
</dbReference>
<dbReference type="SUPFAM" id="SSF53335">
    <property type="entry name" value="S-adenosyl-L-methionine-dependent methyltransferases"/>
    <property type="match status" value="1"/>
</dbReference>
<dbReference type="GO" id="GO:0004719">
    <property type="term" value="F:protein-L-isoaspartate (D-aspartate) O-methyltransferase activity"/>
    <property type="evidence" value="ECO:0007669"/>
    <property type="project" value="UniProtKB-UniRule"/>
</dbReference>
<keyword evidence="8" id="KW-0949">S-adenosyl-L-methionine</keyword>
<evidence type="ECO:0000256" key="5">
    <source>
        <dbReference type="ARBA" id="ARBA00022490"/>
    </source>
</evidence>
<sequence>MRLNQFFCTIFLIATFILITTMIFNGLYEASQNKLVRNLSQRYPFKSQRTKEVMLLVDRADFTNEHPYADFPQQIGFGATISAPHMHALAIDLLEPVINEDSHILDVGSGSGYLAVCFAKMVGSNGTVYGIDHIEDLVNCSKQNIRKNNADLLDSKKLILILGDGRLGYPQGAPYDAIHVGAAPEEIPKALIDQLAIGGRMVIPVGLAGEQQFLQVDKISEKEVRKQVITAVNYVPLTDREQQLQL</sequence>
<dbReference type="GO" id="GO:0005737">
    <property type="term" value="C:cytoplasm"/>
    <property type="evidence" value="ECO:0007669"/>
    <property type="project" value="UniProtKB-SubCell"/>
</dbReference>
<dbReference type="OrthoDB" id="9810066at2"/>
<evidence type="ECO:0000256" key="10">
    <source>
        <dbReference type="SAM" id="Phobius"/>
    </source>
</evidence>
<evidence type="ECO:0000256" key="1">
    <source>
        <dbReference type="ARBA" id="ARBA00004496"/>
    </source>
</evidence>
<dbReference type="CDD" id="cd02440">
    <property type="entry name" value="AdoMet_MTases"/>
    <property type="match status" value="1"/>
</dbReference>
<evidence type="ECO:0000256" key="3">
    <source>
        <dbReference type="ARBA" id="ARBA00011890"/>
    </source>
</evidence>
<dbReference type="Gene3D" id="3.40.50.150">
    <property type="entry name" value="Vaccinia Virus protein VP39"/>
    <property type="match status" value="1"/>
</dbReference>
<protein>
    <recommendedName>
        <fullName evidence="4 9">Protein-L-isoaspartate O-methyltransferase</fullName>
        <ecNumber evidence="3 9">2.1.1.77</ecNumber>
    </recommendedName>
</protein>
<proteinExistence type="inferred from homology"/>
<keyword evidence="10" id="KW-0812">Transmembrane</keyword>
<keyword evidence="10" id="KW-1133">Transmembrane helix</keyword>
<dbReference type="EMBL" id="RARA01000018">
    <property type="protein sequence ID" value="ROT47635.1"/>
    <property type="molecule type" value="Genomic_DNA"/>
</dbReference>
<evidence type="ECO:0000256" key="7">
    <source>
        <dbReference type="ARBA" id="ARBA00022679"/>
    </source>
</evidence>
<evidence type="ECO:0000256" key="9">
    <source>
        <dbReference type="NCBIfam" id="TIGR00080"/>
    </source>
</evidence>
<dbReference type="FunFam" id="3.40.50.150:FF:000027">
    <property type="entry name" value="Protein-L-isoaspartate O-methyltransferase"/>
    <property type="match status" value="1"/>
</dbReference>
<comment type="caution">
    <text evidence="11">The sequence shown here is derived from an EMBL/GenBank/DDBJ whole genome shotgun (WGS) entry which is preliminary data.</text>
</comment>
<dbReference type="PROSITE" id="PS01279">
    <property type="entry name" value="PCMT"/>
    <property type="match status" value="1"/>
</dbReference>
<dbReference type="EC" id="2.1.1.77" evidence="3 9"/>
<name>A0A3N2QCW8_9BACT</name>
<dbReference type="AlphaFoldDB" id="A0A3N2QCW8"/>
<evidence type="ECO:0000313" key="11">
    <source>
        <dbReference type="EMBL" id="ROT47635.1"/>
    </source>
</evidence>
<organism evidence="11 12">
    <name type="scientific">Candidatus Cardinium hertigii</name>
    <dbReference type="NCBI Taxonomy" id="247481"/>
    <lineage>
        <taxon>Bacteria</taxon>
        <taxon>Pseudomonadati</taxon>
        <taxon>Bacteroidota</taxon>
        <taxon>Cytophagia</taxon>
        <taxon>Cytophagales</taxon>
        <taxon>Amoebophilaceae</taxon>
        <taxon>Candidatus Cardinium</taxon>
    </lineage>
</organism>
<feature type="transmembrane region" description="Helical" evidence="10">
    <location>
        <begin position="7"/>
        <end position="28"/>
    </location>
</feature>